<keyword evidence="11" id="KW-1185">Reference proteome</keyword>
<evidence type="ECO:0000256" key="1">
    <source>
        <dbReference type="ARBA" id="ARBA00004496"/>
    </source>
</evidence>
<gene>
    <name evidence="10" type="ORF">R50_0905</name>
</gene>
<proteinExistence type="predicted"/>
<dbReference type="InterPro" id="IPR036192">
    <property type="entry name" value="Cell_div_ZapA-like_sf"/>
</dbReference>
<comment type="function">
    <text evidence="7">Activator of cell division through the inhibition of FtsZ GTPase activity, therefore promoting FtsZ assembly into bundles of protofilaments necessary for the formation of the division Z ring. It is recruited early at mid-cell but it is not essential for cell division.</text>
</comment>
<dbReference type="GO" id="GO:0005829">
    <property type="term" value="C:cytosol"/>
    <property type="evidence" value="ECO:0007669"/>
    <property type="project" value="TreeGrafter"/>
</dbReference>
<evidence type="ECO:0000256" key="3">
    <source>
        <dbReference type="ARBA" id="ARBA00022490"/>
    </source>
</evidence>
<dbReference type="GO" id="GO:0032153">
    <property type="term" value="C:cell division site"/>
    <property type="evidence" value="ECO:0007669"/>
    <property type="project" value="TreeGrafter"/>
</dbReference>
<evidence type="ECO:0000313" key="10">
    <source>
        <dbReference type="EMBL" id="CAB1128411.1"/>
    </source>
</evidence>
<evidence type="ECO:0000313" key="11">
    <source>
        <dbReference type="Proteomes" id="UP000503399"/>
    </source>
</evidence>
<evidence type="ECO:0000256" key="2">
    <source>
        <dbReference type="ARBA" id="ARBA00015195"/>
    </source>
</evidence>
<reference evidence="10 11" key="1">
    <citation type="submission" date="2020-02" db="EMBL/GenBank/DDBJ databases">
        <authorList>
            <person name="Hogendoorn C."/>
        </authorList>
    </citation>
    <scope>NUCLEOTIDE SEQUENCE [LARGE SCALE GENOMIC DNA]</scope>
    <source>
        <strain evidence="10">R501</strain>
    </source>
</reference>
<evidence type="ECO:0000256" key="7">
    <source>
        <dbReference type="ARBA" id="ARBA00024910"/>
    </source>
</evidence>
<evidence type="ECO:0000256" key="4">
    <source>
        <dbReference type="ARBA" id="ARBA00022618"/>
    </source>
</evidence>
<dbReference type="KEGG" id="hfv:R50_0905"/>
<comment type="subunit">
    <text evidence="8">Homodimer. Interacts with FtsZ.</text>
</comment>
<dbReference type="PANTHER" id="PTHR34981">
    <property type="entry name" value="CELL DIVISION PROTEIN ZAPA"/>
    <property type="match status" value="1"/>
</dbReference>
<dbReference type="Gene3D" id="6.10.250.790">
    <property type="match status" value="1"/>
</dbReference>
<keyword evidence="5" id="KW-0717">Septation</keyword>
<comment type="subcellular location">
    <subcellularLocation>
        <location evidence="1">Cytoplasm</location>
    </subcellularLocation>
</comment>
<dbReference type="Proteomes" id="UP000503399">
    <property type="component" value="Chromosome"/>
</dbReference>
<sequence>MEDGQTRTTVSIYGEDYAIRSDLPPETVEELARYVDTRMRVLAARNPHVPAGRLAILVALNCAEEVLRLEAKTEELTAALQQRWRSRQVHKKGS</sequence>
<evidence type="ECO:0000256" key="8">
    <source>
        <dbReference type="ARBA" id="ARBA00026068"/>
    </source>
</evidence>
<accession>A0A6F8ZEQ7</accession>
<protein>
    <recommendedName>
        <fullName evidence="2">Cell division protein ZapA</fullName>
    </recommendedName>
    <alternativeName>
        <fullName evidence="9">Z ring-associated protein ZapA</fullName>
    </alternativeName>
</protein>
<evidence type="ECO:0000256" key="5">
    <source>
        <dbReference type="ARBA" id="ARBA00023210"/>
    </source>
</evidence>
<dbReference type="PANTHER" id="PTHR34981:SF1">
    <property type="entry name" value="CELL DIVISION PROTEIN ZAPA"/>
    <property type="match status" value="1"/>
</dbReference>
<dbReference type="InterPro" id="IPR053712">
    <property type="entry name" value="Bac_CellDiv_Activator"/>
</dbReference>
<name>A0A6F8ZEQ7_9FIRM</name>
<dbReference type="AlphaFoldDB" id="A0A6F8ZEQ7"/>
<dbReference type="SUPFAM" id="SSF102829">
    <property type="entry name" value="Cell division protein ZapA-like"/>
    <property type="match status" value="1"/>
</dbReference>
<evidence type="ECO:0000256" key="9">
    <source>
        <dbReference type="ARBA" id="ARBA00033158"/>
    </source>
</evidence>
<keyword evidence="4 10" id="KW-0132">Cell division</keyword>
<evidence type="ECO:0000256" key="6">
    <source>
        <dbReference type="ARBA" id="ARBA00023306"/>
    </source>
</evidence>
<dbReference type="Pfam" id="PF05164">
    <property type="entry name" value="ZapA"/>
    <property type="match status" value="1"/>
</dbReference>
<dbReference type="EMBL" id="LR778114">
    <property type="protein sequence ID" value="CAB1128411.1"/>
    <property type="molecule type" value="Genomic_DNA"/>
</dbReference>
<organism evidence="10 11">
    <name type="scientific">Candidatus Hydrogenisulfobacillus filiaventi</name>
    <dbReference type="NCBI Taxonomy" id="2707344"/>
    <lineage>
        <taxon>Bacteria</taxon>
        <taxon>Bacillati</taxon>
        <taxon>Bacillota</taxon>
        <taxon>Clostridia</taxon>
        <taxon>Eubacteriales</taxon>
        <taxon>Clostridiales Family XVII. Incertae Sedis</taxon>
        <taxon>Candidatus Hydrogenisulfobacillus</taxon>
    </lineage>
</organism>
<keyword evidence="6" id="KW-0131">Cell cycle</keyword>
<dbReference type="GO" id="GO:0043093">
    <property type="term" value="P:FtsZ-dependent cytokinesis"/>
    <property type="evidence" value="ECO:0007669"/>
    <property type="project" value="TreeGrafter"/>
</dbReference>
<keyword evidence="3" id="KW-0963">Cytoplasm</keyword>
<dbReference type="GO" id="GO:0000917">
    <property type="term" value="P:division septum assembly"/>
    <property type="evidence" value="ECO:0007669"/>
    <property type="project" value="UniProtKB-KW"/>
</dbReference>
<dbReference type="GO" id="GO:0000921">
    <property type="term" value="P:septin ring assembly"/>
    <property type="evidence" value="ECO:0007669"/>
    <property type="project" value="TreeGrafter"/>
</dbReference>
<dbReference type="GO" id="GO:0030428">
    <property type="term" value="C:cell septum"/>
    <property type="evidence" value="ECO:0007669"/>
    <property type="project" value="TreeGrafter"/>
</dbReference>
<dbReference type="InterPro" id="IPR007838">
    <property type="entry name" value="Cell_div_ZapA-like"/>
</dbReference>